<dbReference type="Pfam" id="PF14033">
    <property type="entry name" value="DUF4246"/>
    <property type="match status" value="1"/>
</dbReference>
<feature type="domain" description="DUF4246" evidence="2">
    <location>
        <begin position="98"/>
        <end position="535"/>
    </location>
</feature>
<evidence type="ECO:0000313" key="5">
    <source>
        <dbReference type="Proteomes" id="UP000327118"/>
    </source>
</evidence>
<dbReference type="InterPro" id="IPR049207">
    <property type="entry name" value="DUF4246_N"/>
</dbReference>
<gene>
    <name evidence="4" type="ORF">BDV28DRAFT_22290</name>
</gene>
<feature type="region of interest" description="Disordered" evidence="1">
    <location>
        <begin position="581"/>
        <end position="602"/>
    </location>
</feature>
<dbReference type="InterPro" id="IPR049192">
    <property type="entry name" value="DUF4246_C"/>
</dbReference>
<dbReference type="Pfam" id="PF21666">
    <property type="entry name" value="DUF4246_N"/>
    <property type="match status" value="1"/>
</dbReference>
<protein>
    <submittedName>
        <fullName evidence="4">Uncharacterized protein</fullName>
    </submittedName>
</protein>
<reference evidence="5" key="1">
    <citation type="submission" date="2019-04" db="EMBL/GenBank/DDBJ databases">
        <title>Friends and foes A comparative genomics studyof 23 Aspergillus species from section Flavi.</title>
        <authorList>
            <consortium name="DOE Joint Genome Institute"/>
            <person name="Kjaerbolling I."/>
            <person name="Vesth T."/>
            <person name="Frisvad J.C."/>
            <person name="Nybo J.L."/>
            <person name="Theobald S."/>
            <person name="Kildgaard S."/>
            <person name="Isbrandt T."/>
            <person name="Kuo A."/>
            <person name="Sato A."/>
            <person name="Lyhne E.K."/>
            <person name="Kogle M.E."/>
            <person name="Wiebenga A."/>
            <person name="Kun R.S."/>
            <person name="Lubbers R.J."/>
            <person name="Makela M.R."/>
            <person name="Barry K."/>
            <person name="Chovatia M."/>
            <person name="Clum A."/>
            <person name="Daum C."/>
            <person name="Haridas S."/>
            <person name="He G."/>
            <person name="LaButti K."/>
            <person name="Lipzen A."/>
            <person name="Mondo S."/>
            <person name="Riley R."/>
            <person name="Salamov A."/>
            <person name="Simmons B.A."/>
            <person name="Magnuson J.K."/>
            <person name="Henrissat B."/>
            <person name="Mortensen U.H."/>
            <person name="Larsen T.O."/>
            <person name="Devries R.P."/>
            <person name="Grigoriev I.V."/>
            <person name="Machida M."/>
            <person name="Baker S.E."/>
            <person name="Andersen M.R."/>
        </authorList>
    </citation>
    <scope>NUCLEOTIDE SEQUENCE [LARGE SCALE GENOMIC DNA]</scope>
    <source>
        <strain evidence="5">CBS 553.77</strain>
    </source>
</reference>
<evidence type="ECO:0000259" key="3">
    <source>
        <dbReference type="Pfam" id="PF21666"/>
    </source>
</evidence>
<feature type="domain" description="DUF4246" evidence="3">
    <location>
        <begin position="11"/>
        <end position="87"/>
    </location>
</feature>
<dbReference type="PANTHER" id="PTHR33119">
    <property type="entry name" value="IFI3P"/>
    <property type="match status" value="1"/>
</dbReference>
<name>A0A5N6Z0Y7_9EURO</name>
<feature type="compositionally biased region" description="Basic and acidic residues" evidence="1">
    <location>
        <begin position="581"/>
        <end position="593"/>
    </location>
</feature>
<proteinExistence type="predicted"/>
<dbReference type="AlphaFoldDB" id="A0A5N6Z0Y7"/>
<dbReference type="EMBL" id="ML739177">
    <property type="protein sequence ID" value="KAE8351302.1"/>
    <property type="molecule type" value="Genomic_DNA"/>
</dbReference>
<dbReference type="InterPro" id="IPR025340">
    <property type="entry name" value="DUF4246"/>
</dbReference>
<evidence type="ECO:0000259" key="2">
    <source>
        <dbReference type="Pfam" id="PF14033"/>
    </source>
</evidence>
<dbReference type="OrthoDB" id="415532at2759"/>
<organism evidence="4 5">
    <name type="scientific">Aspergillus coremiiformis</name>
    <dbReference type="NCBI Taxonomy" id="138285"/>
    <lineage>
        <taxon>Eukaryota</taxon>
        <taxon>Fungi</taxon>
        <taxon>Dikarya</taxon>
        <taxon>Ascomycota</taxon>
        <taxon>Pezizomycotina</taxon>
        <taxon>Eurotiomycetes</taxon>
        <taxon>Eurotiomycetidae</taxon>
        <taxon>Eurotiales</taxon>
        <taxon>Aspergillaceae</taxon>
        <taxon>Aspergillus</taxon>
        <taxon>Aspergillus subgen. Circumdati</taxon>
    </lineage>
</organism>
<dbReference type="PANTHER" id="PTHR33119:SF1">
    <property type="entry name" value="FE2OG DIOXYGENASE DOMAIN-CONTAINING PROTEIN"/>
    <property type="match status" value="1"/>
</dbReference>
<keyword evidence="5" id="KW-1185">Reference proteome</keyword>
<sequence length="602" mass="69847">MSSSQLKSFKLPGFNLPLNYRPDRNERFNRILFPNALDYGDIDYGSVDRLDVYREILMMRVMNAITDKPDWDRKVFDEAITSKWREEIAQSGEDITPKMMDYIIQELQWMVTDFQKSGRVTAYDAGVVKSDSTVSKELQQALREAVAPLERVPEEQKDYHPGSDMKVVDLVHPSLYPVIYGRTRILPDAVIGLDDCLGSVGQGELLPVPPEEEAQIEGYSQRAYGWRRWADDALRPFSRKFQWLPCDVKFADEDGECYIHSYINNVHPVEHRALYQVVGKIIARTIPLWDRTLTHVQASSRQRIGYDEVEYLPSSTPEPEENEYTDPEEYYERYSAWERSRPVELPEPEEFTPPKTRAEDEVDLRNKFHEQGLQVIVKLANIELTPERPEYEGGAWHVEGQLNERICATAIYYYDSENITESTLAFRQRGNRDDLADVSYEQDRHGFLYRVFGFGPEVDSRNDTQITQDLGSVVCQEGRLLTFPNILQHRVSPFSLADRSKPGHRKILALFLVDPNMRIISSANVPPQQEEWGKEKRELISEMLSRRLPVELKEMVSEDISYPAISMKQAKEYRLELMEERSARTSEQNDKFEMGNFSLCEH</sequence>
<evidence type="ECO:0000313" key="4">
    <source>
        <dbReference type="EMBL" id="KAE8351302.1"/>
    </source>
</evidence>
<evidence type="ECO:0000256" key="1">
    <source>
        <dbReference type="SAM" id="MobiDB-lite"/>
    </source>
</evidence>
<dbReference type="Proteomes" id="UP000327118">
    <property type="component" value="Unassembled WGS sequence"/>
</dbReference>
<accession>A0A5N6Z0Y7</accession>